<keyword evidence="9" id="KW-1133">Transmembrane helix</keyword>
<organism evidence="13 14">
    <name type="scientific">Glossina pallidipes</name>
    <name type="common">Tsetse fly</name>
    <dbReference type="NCBI Taxonomy" id="7398"/>
    <lineage>
        <taxon>Eukaryota</taxon>
        <taxon>Metazoa</taxon>
        <taxon>Ecdysozoa</taxon>
        <taxon>Arthropoda</taxon>
        <taxon>Hexapoda</taxon>
        <taxon>Insecta</taxon>
        <taxon>Pterygota</taxon>
        <taxon>Neoptera</taxon>
        <taxon>Endopterygota</taxon>
        <taxon>Diptera</taxon>
        <taxon>Brachycera</taxon>
        <taxon>Muscomorpha</taxon>
        <taxon>Hippoboscoidea</taxon>
        <taxon>Glossinidae</taxon>
        <taxon>Glossina</taxon>
    </lineage>
</organism>
<evidence type="ECO:0000256" key="2">
    <source>
        <dbReference type="ARBA" id="ARBA00004141"/>
    </source>
</evidence>
<comment type="catalytic activity">
    <reaction evidence="1">
        <text>ATP = 3',5'-cyclic AMP + diphosphate</text>
        <dbReference type="Rhea" id="RHEA:15389"/>
        <dbReference type="ChEBI" id="CHEBI:30616"/>
        <dbReference type="ChEBI" id="CHEBI:33019"/>
        <dbReference type="ChEBI" id="CHEBI:58165"/>
        <dbReference type="EC" id="4.6.1.1"/>
    </reaction>
</comment>
<dbReference type="PANTHER" id="PTHR45627:SF23">
    <property type="entry name" value="AT30656P-RELATED"/>
    <property type="match status" value="1"/>
</dbReference>
<reference evidence="13" key="2">
    <citation type="submission" date="2020-05" db="UniProtKB">
        <authorList>
            <consortium name="EnsemblMetazoa"/>
        </authorList>
    </citation>
    <scope>IDENTIFICATION</scope>
    <source>
        <strain evidence="13">IAEA</strain>
    </source>
</reference>
<evidence type="ECO:0000256" key="3">
    <source>
        <dbReference type="ARBA" id="ARBA00012201"/>
    </source>
</evidence>
<evidence type="ECO:0000256" key="10">
    <source>
        <dbReference type="ARBA" id="ARBA00023136"/>
    </source>
</evidence>
<evidence type="ECO:0000256" key="9">
    <source>
        <dbReference type="ARBA" id="ARBA00022989"/>
    </source>
</evidence>
<dbReference type="CDD" id="cd07302">
    <property type="entry name" value="CHD"/>
    <property type="match status" value="1"/>
</dbReference>
<dbReference type="InterPro" id="IPR001054">
    <property type="entry name" value="A/G_cyclase"/>
</dbReference>
<comment type="subcellular location">
    <subcellularLocation>
        <location evidence="2">Membrane</location>
        <topology evidence="2">Multi-pass membrane protein</topology>
    </subcellularLocation>
</comment>
<feature type="domain" description="Guanylate cyclase" evidence="12">
    <location>
        <begin position="1"/>
        <end position="86"/>
    </location>
</feature>
<dbReference type="GO" id="GO:0004016">
    <property type="term" value="F:adenylate cyclase activity"/>
    <property type="evidence" value="ECO:0007669"/>
    <property type="project" value="UniProtKB-EC"/>
</dbReference>
<dbReference type="EnsemblMetazoa" id="GPAI008909-RA">
    <property type="protein sequence ID" value="GPAI008909-PA"/>
    <property type="gene ID" value="GPAI008909"/>
</dbReference>
<dbReference type="GO" id="GO:0005886">
    <property type="term" value="C:plasma membrane"/>
    <property type="evidence" value="ECO:0007669"/>
    <property type="project" value="TreeGrafter"/>
</dbReference>
<protein>
    <recommendedName>
        <fullName evidence="3">adenylate cyclase</fullName>
        <ecNumber evidence="3">4.6.1.1</ecNumber>
    </recommendedName>
</protein>
<evidence type="ECO:0000256" key="11">
    <source>
        <dbReference type="ARBA" id="ARBA00023239"/>
    </source>
</evidence>
<evidence type="ECO:0000259" key="12">
    <source>
        <dbReference type="PROSITE" id="PS50125"/>
    </source>
</evidence>
<dbReference type="Pfam" id="PF00211">
    <property type="entry name" value="Guanylate_cyc"/>
    <property type="match status" value="1"/>
</dbReference>
<dbReference type="SUPFAM" id="SSF55073">
    <property type="entry name" value="Nucleotide cyclase"/>
    <property type="match status" value="1"/>
</dbReference>
<dbReference type="GO" id="GO:0005524">
    <property type="term" value="F:ATP binding"/>
    <property type="evidence" value="ECO:0007669"/>
    <property type="project" value="UniProtKB-KW"/>
</dbReference>
<keyword evidence="8" id="KW-0460">Magnesium</keyword>
<dbReference type="SMART" id="SM00044">
    <property type="entry name" value="CYCc"/>
    <property type="match status" value="1"/>
</dbReference>
<keyword evidence="10" id="KW-0472">Membrane</keyword>
<dbReference type="EC" id="4.6.1.1" evidence="3"/>
<dbReference type="GO" id="GO:0046872">
    <property type="term" value="F:metal ion binding"/>
    <property type="evidence" value="ECO:0007669"/>
    <property type="project" value="UniProtKB-KW"/>
</dbReference>
<dbReference type="Gene3D" id="3.30.70.1230">
    <property type="entry name" value="Nucleotide cyclase"/>
    <property type="match status" value="1"/>
</dbReference>
<proteinExistence type="predicted"/>
<dbReference type="PROSITE" id="PS50125">
    <property type="entry name" value="GUANYLATE_CYCLASE_2"/>
    <property type="match status" value="1"/>
</dbReference>
<evidence type="ECO:0000313" key="13">
    <source>
        <dbReference type="EnsemblMetazoa" id="GPAI008909-PA"/>
    </source>
</evidence>
<dbReference type="GO" id="GO:0009190">
    <property type="term" value="P:cyclic nucleotide biosynthetic process"/>
    <property type="evidence" value="ECO:0007669"/>
    <property type="project" value="InterPro"/>
</dbReference>
<evidence type="ECO:0000256" key="4">
    <source>
        <dbReference type="ARBA" id="ARBA00022692"/>
    </source>
</evidence>
<dbReference type="GO" id="GO:0035556">
    <property type="term" value="P:intracellular signal transduction"/>
    <property type="evidence" value="ECO:0007669"/>
    <property type="project" value="InterPro"/>
</dbReference>
<evidence type="ECO:0000256" key="7">
    <source>
        <dbReference type="ARBA" id="ARBA00022840"/>
    </source>
</evidence>
<dbReference type="Proteomes" id="UP000092445">
    <property type="component" value="Unassembled WGS sequence"/>
</dbReference>
<dbReference type="STRING" id="7398.A0A1A9ZAQ2"/>
<evidence type="ECO:0000256" key="1">
    <source>
        <dbReference type="ARBA" id="ARBA00001593"/>
    </source>
</evidence>
<keyword evidence="11" id="KW-0456">Lyase</keyword>
<keyword evidence="4" id="KW-0812">Transmembrane</keyword>
<evidence type="ECO:0000256" key="6">
    <source>
        <dbReference type="ARBA" id="ARBA00022741"/>
    </source>
</evidence>
<dbReference type="VEuPathDB" id="VectorBase:GPAI008909"/>
<reference evidence="14" key="1">
    <citation type="submission" date="2014-03" db="EMBL/GenBank/DDBJ databases">
        <authorList>
            <person name="Aksoy S."/>
            <person name="Warren W."/>
            <person name="Wilson R.K."/>
        </authorList>
    </citation>
    <scope>NUCLEOTIDE SEQUENCE [LARGE SCALE GENOMIC DNA]</scope>
    <source>
        <strain evidence="14">IAEA</strain>
    </source>
</reference>
<keyword evidence="6" id="KW-0547">Nucleotide-binding</keyword>
<accession>A0A1A9ZAQ2</accession>
<dbReference type="AlphaFoldDB" id="A0A1A9ZAQ2"/>
<keyword evidence="7" id="KW-0067">ATP-binding</keyword>
<name>A0A1A9ZAQ2_GLOPL</name>
<evidence type="ECO:0000256" key="5">
    <source>
        <dbReference type="ARBA" id="ARBA00022723"/>
    </source>
</evidence>
<evidence type="ECO:0000313" key="14">
    <source>
        <dbReference type="Proteomes" id="UP000092445"/>
    </source>
</evidence>
<sequence length="166" mass="18709">MPIKFLGDCYYAVSGIPTSHPLHSVCCIEFGLSIITHIRNVRAIKHLDINMRIGIHSGSLLGGIIGASKWQYDVWSIDVDIANRLEATGMPGRLHVSNTTLRLAQDFYVYENGTEKATLDPVLIKNNVRTFLIIGKSHSRHNYVLADKCVYDWLEYCDTSNTNNDR</sequence>
<evidence type="ECO:0000256" key="8">
    <source>
        <dbReference type="ARBA" id="ARBA00022842"/>
    </source>
</evidence>
<dbReference type="PANTHER" id="PTHR45627">
    <property type="entry name" value="ADENYLATE CYCLASE TYPE 1"/>
    <property type="match status" value="1"/>
</dbReference>
<dbReference type="InterPro" id="IPR029787">
    <property type="entry name" value="Nucleotide_cyclase"/>
</dbReference>
<dbReference type="GO" id="GO:0007189">
    <property type="term" value="P:adenylate cyclase-activating G protein-coupled receptor signaling pathway"/>
    <property type="evidence" value="ECO:0007669"/>
    <property type="project" value="TreeGrafter"/>
</dbReference>
<keyword evidence="5" id="KW-0479">Metal-binding</keyword>
<keyword evidence="14" id="KW-1185">Reference proteome</keyword>